<dbReference type="Proteomes" id="UP001596099">
    <property type="component" value="Unassembled WGS sequence"/>
</dbReference>
<dbReference type="InterPro" id="IPR049697">
    <property type="entry name" value="HVO_0758-like"/>
</dbReference>
<dbReference type="Pfam" id="PF23137">
    <property type="entry name" value="HVO_0758"/>
    <property type="match status" value="1"/>
</dbReference>
<comment type="caution">
    <text evidence="1">The sequence shown here is derived from an EMBL/GenBank/DDBJ whole genome shotgun (WGS) entry which is preliminary data.</text>
</comment>
<proteinExistence type="predicted"/>
<keyword evidence="2" id="KW-1185">Reference proteome</keyword>
<dbReference type="RefSeq" id="WP_247413562.1">
    <property type="nucleotide sequence ID" value="NZ_JALLGW010000001.1"/>
</dbReference>
<dbReference type="AlphaFoldDB" id="A0ABD5RK09"/>
<evidence type="ECO:0000313" key="2">
    <source>
        <dbReference type="Proteomes" id="UP001596099"/>
    </source>
</evidence>
<sequence length="56" mass="6306">MESVRKGLRAGDIEKDTYERLVCATCEEPLDTKSDPDEVGKLRTCSECGTEWRQLG</sequence>
<name>A0ABD5RK09_9EURY</name>
<reference evidence="1 2" key="1">
    <citation type="journal article" date="2019" name="Int. J. Syst. Evol. Microbiol.">
        <title>The Global Catalogue of Microorganisms (GCM) 10K type strain sequencing project: providing services to taxonomists for standard genome sequencing and annotation.</title>
        <authorList>
            <consortium name="The Broad Institute Genomics Platform"/>
            <consortium name="The Broad Institute Genome Sequencing Center for Infectious Disease"/>
            <person name="Wu L."/>
            <person name="Ma J."/>
        </authorList>
    </citation>
    <scope>NUCLEOTIDE SEQUENCE [LARGE SCALE GENOMIC DNA]</scope>
    <source>
        <strain evidence="1 2">CGMCC 1.12543</strain>
    </source>
</reference>
<dbReference type="NCBIfam" id="NF041912">
    <property type="entry name" value="HVO_0758"/>
    <property type="match status" value="1"/>
</dbReference>
<gene>
    <name evidence="1" type="ORF">ACFPYI_04725</name>
</gene>
<accession>A0ABD5RK09</accession>
<dbReference type="EMBL" id="JBHSQH010000001">
    <property type="protein sequence ID" value="MFC5970630.1"/>
    <property type="molecule type" value="Genomic_DNA"/>
</dbReference>
<evidence type="ECO:0000313" key="1">
    <source>
        <dbReference type="EMBL" id="MFC5970630.1"/>
    </source>
</evidence>
<protein>
    <submittedName>
        <fullName evidence="1">HVO_0758 family zinc finger protein</fullName>
    </submittedName>
</protein>
<organism evidence="1 2">
    <name type="scientific">Halomarina salina</name>
    <dbReference type="NCBI Taxonomy" id="1872699"/>
    <lineage>
        <taxon>Archaea</taxon>
        <taxon>Methanobacteriati</taxon>
        <taxon>Methanobacteriota</taxon>
        <taxon>Stenosarchaea group</taxon>
        <taxon>Halobacteria</taxon>
        <taxon>Halobacteriales</taxon>
        <taxon>Natronomonadaceae</taxon>
        <taxon>Halomarina</taxon>
    </lineage>
</organism>